<keyword evidence="7 8" id="KW-0472">Membrane</keyword>
<keyword evidence="5 8" id="KW-1133">Transmembrane helix</keyword>
<evidence type="ECO:0000256" key="8">
    <source>
        <dbReference type="SAM" id="Phobius"/>
    </source>
</evidence>
<proteinExistence type="predicted"/>
<dbReference type="STRING" id="5627.A0A1C7M0D9"/>
<keyword evidence="4" id="KW-0442">Lipid degradation</keyword>
<feature type="transmembrane region" description="Helical" evidence="8">
    <location>
        <begin position="351"/>
        <end position="371"/>
    </location>
</feature>
<dbReference type="GO" id="GO:0016042">
    <property type="term" value="P:lipid catabolic process"/>
    <property type="evidence" value="ECO:0007669"/>
    <property type="project" value="UniProtKB-KW"/>
</dbReference>
<reference evidence="10 11" key="1">
    <citation type="submission" date="2016-03" db="EMBL/GenBank/DDBJ databases">
        <title>Whole genome sequencing of Grifola frondosa 9006-11.</title>
        <authorList>
            <person name="Min B."/>
            <person name="Park H."/>
            <person name="Kim J.-G."/>
            <person name="Cho H."/>
            <person name="Oh Y.-L."/>
            <person name="Kong W.-S."/>
            <person name="Choi I.-G."/>
        </authorList>
    </citation>
    <scope>NUCLEOTIDE SEQUENCE [LARGE SCALE GENOMIC DNA]</scope>
    <source>
        <strain evidence="10 11">9006-11</strain>
    </source>
</reference>
<name>A0A1C7M0D9_GRIFR</name>
<dbReference type="FunFam" id="3.40.50.1820:FF:000095">
    <property type="entry name" value="Triglyceride lipase-cholesterol esterase"/>
    <property type="match status" value="1"/>
</dbReference>
<feature type="transmembrane region" description="Helical" evidence="8">
    <location>
        <begin position="100"/>
        <end position="119"/>
    </location>
</feature>
<evidence type="ECO:0000256" key="2">
    <source>
        <dbReference type="ARBA" id="ARBA00022692"/>
    </source>
</evidence>
<feature type="transmembrane region" description="Helical" evidence="8">
    <location>
        <begin position="401"/>
        <end position="419"/>
    </location>
</feature>
<protein>
    <recommendedName>
        <fullName evidence="9">AB hydrolase-1 domain-containing protein</fullName>
    </recommendedName>
</protein>
<feature type="transmembrane region" description="Helical" evidence="8">
    <location>
        <begin position="125"/>
        <end position="147"/>
    </location>
</feature>
<dbReference type="Pfam" id="PF00561">
    <property type="entry name" value="Abhydrolase_1"/>
    <property type="match status" value="1"/>
</dbReference>
<evidence type="ECO:0000313" key="10">
    <source>
        <dbReference type="EMBL" id="OBZ69927.1"/>
    </source>
</evidence>
<organism evidence="10 11">
    <name type="scientific">Grifola frondosa</name>
    <name type="common">Maitake</name>
    <name type="synonym">Polyporus frondosus</name>
    <dbReference type="NCBI Taxonomy" id="5627"/>
    <lineage>
        <taxon>Eukaryota</taxon>
        <taxon>Fungi</taxon>
        <taxon>Dikarya</taxon>
        <taxon>Basidiomycota</taxon>
        <taxon>Agaricomycotina</taxon>
        <taxon>Agaricomycetes</taxon>
        <taxon>Polyporales</taxon>
        <taxon>Grifolaceae</taxon>
        <taxon>Grifola</taxon>
    </lineage>
</organism>
<comment type="caution">
    <text evidence="10">The sequence shown here is derived from an EMBL/GenBank/DDBJ whole genome shotgun (WGS) entry which is preliminary data.</text>
</comment>
<keyword evidence="11" id="KW-1185">Reference proteome</keyword>
<evidence type="ECO:0000313" key="11">
    <source>
        <dbReference type="Proteomes" id="UP000092993"/>
    </source>
</evidence>
<keyword evidence="3" id="KW-0378">Hydrolase</keyword>
<dbReference type="SUPFAM" id="SSF53474">
    <property type="entry name" value="alpha/beta-Hydrolases"/>
    <property type="match status" value="1"/>
</dbReference>
<evidence type="ECO:0000256" key="4">
    <source>
        <dbReference type="ARBA" id="ARBA00022963"/>
    </source>
</evidence>
<dbReference type="EMBL" id="LUGG01000015">
    <property type="protein sequence ID" value="OBZ69927.1"/>
    <property type="molecule type" value="Genomic_DNA"/>
</dbReference>
<comment type="subcellular location">
    <subcellularLocation>
        <location evidence="1">Membrane</location>
        <topology evidence="1">Single-pass membrane protein</topology>
    </subcellularLocation>
</comment>
<keyword evidence="2 8" id="KW-0812">Transmembrane</keyword>
<dbReference type="PANTHER" id="PTHR11005">
    <property type="entry name" value="LYSOSOMAL ACID LIPASE-RELATED"/>
    <property type="match status" value="1"/>
</dbReference>
<dbReference type="InterPro" id="IPR000073">
    <property type="entry name" value="AB_hydrolase_1"/>
</dbReference>
<dbReference type="AlphaFoldDB" id="A0A1C7M0D9"/>
<accession>A0A1C7M0D9</accession>
<feature type="domain" description="AB hydrolase-1" evidence="9">
    <location>
        <begin position="236"/>
        <end position="516"/>
    </location>
</feature>
<evidence type="ECO:0000256" key="3">
    <source>
        <dbReference type="ARBA" id="ARBA00022801"/>
    </source>
</evidence>
<gene>
    <name evidence="10" type="ORF">A0H81_10580</name>
</gene>
<evidence type="ECO:0000256" key="1">
    <source>
        <dbReference type="ARBA" id="ARBA00004167"/>
    </source>
</evidence>
<evidence type="ECO:0000259" key="9">
    <source>
        <dbReference type="Pfam" id="PF00561"/>
    </source>
</evidence>
<evidence type="ECO:0000256" key="6">
    <source>
        <dbReference type="ARBA" id="ARBA00023098"/>
    </source>
</evidence>
<evidence type="ECO:0000256" key="5">
    <source>
        <dbReference type="ARBA" id="ARBA00022989"/>
    </source>
</evidence>
<sequence>MGPYLYVVKTFSQLVHIGAKPTDSLRNWSGRHGVKGKVDARQVTPAAILRQLTSTVPYSLLTDHKRLLWPLIQARDQFLGLEVFGQEAPRKTIHCNTHSVTVSPADLALVYIIALRFIVLPSEYFALFIGSLLIVLETLITFIITFLPKPVIQWFYNRSRHVFHFFVGPPIPKCDEQRLADRIRRAEDFQKLCDIFGYEYEEHVVHTKDGYLLGLHRLPSKKGEHRLRAGISTGKPIVYLHHGLLMNSEVWICLTNPQRSVAFTLVELGFDVWLGNNRGNKYSKKSIHHSPNSTKFWDFSIDDFAWHDIPDSISYILDVSKERSLSYVGFSQGTAQAFAALSIHPQLNEKINVFIALAPALSPAGLSVTIVDGLMKASPTLLFLIFGRKSILSSVPGWQSLLYPPVFSAAITISLRWLFNWHSMNIPAMQKTAAFPHLYSYASVKSVVHWFQIMRNAKFQMYDDDVQRVRLIRSGGARPSGVTAYAPVRFPTRNISTPVVLLYGDKDSLVDIGVMLHELPKHTVARRLHGYTTFNIPRNASVKYIYNDAP</sequence>
<dbReference type="Gene3D" id="3.40.50.1820">
    <property type="entry name" value="alpha/beta hydrolase"/>
    <property type="match status" value="1"/>
</dbReference>
<dbReference type="GO" id="GO:0016787">
    <property type="term" value="F:hydrolase activity"/>
    <property type="evidence" value="ECO:0007669"/>
    <property type="project" value="UniProtKB-KW"/>
</dbReference>
<dbReference type="InterPro" id="IPR029058">
    <property type="entry name" value="AB_hydrolase_fold"/>
</dbReference>
<dbReference type="Proteomes" id="UP000092993">
    <property type="component" value="Unassembled WGS sequence"/>
</dbReference>
<dbReference type="OrthoDB" id="9974421at2759"/>
<dbReference type="OMA" id="WRMYNEI"/>
<keyword evidence="6" id="KW-0443">Lipid metabolism</keyword>
<evidence type="ECO:0000256" key="7">
    <source>
        <dbReference type="ARBA" id="ARBA00023136"/>
    </source>
</evidence>
<dbReference type="GO" id="GO:0016020">
    <property type="term" value="C:membrane"/>
    <property type="evidence" value="ECO:0007669"/>
    <property type="project" value="UniProtKB-SubCell"/>
</dbReference>